<keyword evidence="8" id="KW-1185">Reference proteome</keyword>
<evidence type="ECO:0000313" key="7">
    <source>
        <dbReference type="EMBL" id="KAK7494537.1"/>
    </source>
</evidence>
<protein>
    <submittedName>
        <fullName evidence="7">Uncharacterized protein</fullName>
    </submittedName>
</protein>
<feature type="transmembrane region" description="Helical" evidence="6">
    <location>
        <begin position="52"/>
        <end position="74"/>
    </location>
</feature>
<keyword evidence="4 6" id="KW-1133">Transmembrane helix</keyword>
<sequence>PGRRMTSEAAGEVGLGKKLLLCAELLGNEACGSYAQLYSIPILQTLGMPLKLAPLTGVVSGVTTAISMPLFGWLSDGGSNPHRRKVFAVVLSTGLMVMGLACVIFACVLHVKLHGGESTHEEIPFIAWLAMAGFIVFEIGYDNSNCFVRAWMLTCSPRSEHTTLLVLGLVMASAGGVSMALLGMVDFSSLLEKLFQG</sequence>
<dbReference type="PANTHER" id="PTHR19432:SF35">
    <property type="entry name" value="SOLUTE CARRIER FAMILY 45 MEMBER 3 ISOFORM X1"/>
    <property type="match status" value="1"/>
</dbReference>
<keyword evidence="3 6" id="KW-0812">Transmembrane</keyword>
<feature type="non-terminal residue" evidence="7">
    <location>
        <position position="1"/>
    </location>
</feature>
<dbReference type="SUPFAM" id="SSF103473">
    <property type="entry name" value="MFS general substrate transporter"/>
    <property type="match status" value="1"/>
</dbReference>
<proteinExistence type="predicted"/>
<evidence type="ECO:0000256" key="3">
    <source>
        <dbReference type="ARBA" id="ARBA00022692"/>
    </source>
</evidence>
<dbReference type="AlphaFoldDB" id="A0ABD0L548"/>
<dbReference type="Gene3D" id="1.20.1250.20">
    <property type="entry name" value="MFS general substrate transporter like domains"/>
    <property type="match status" value="1"/>
</dbReference>
<evidence type="ECO:0000256" key="4">
    <source>
        <dbReference type="ARBA" id="ARBA00022989"/>
    </source>
</evidence>
<organism evidence="7 8">
    <name type="scientific">Batillaria attramentaria</name>
    <dbReference type="NCBI Taxonomy" id="370345"/>
    <lineage>
        <taxon>Eukaryota</taxon>
        <taxon>Metazoa</taxon>
        <taxon>Spiralia</taxon>
        <taxon>Lophotrochozoa</taxon>
        <taxon>Mollusca</taxon>
        <taxon>Gastropoda</taxon>
        <taxon>Caenogastropoda</taxon>
        <taxon>Sorbeoconcha</taxon>
        <taxon>Cerithioidea</taxon>
        <taxon>Batillariidae</taxon>
        <taxon>Batillaria</taxon>
    </lineage>
</organism>
<dbReference type="PANTHER" id="PTHR19432">
    <property type="entry name" value="SUGAR TRANSPORTER"/>
    <property type="match status" value="1"/>
</dbReference>
<evidence type="ECO:0000256" key="2">
    <source>
        <dbReference type="ARBA" id="ARBA00022448"/>
    </source>
</evidence>
<evidence type="ECO:0000313" key="8">
    <source>
        <dbReference type="Proteomes" id="UP001519460"/>
    </source>
</evidence>
<comment type="subcellular location">
    <subcellularLocation>
        <location evidence="1">Membrane</location>
        <topology evidence="1">Multi-pass membrane protein</topology>
    </subcellularLocation>
</comment>
<reference evidence="7 8" key="1">
    <citation type="journal article" date="2023" name="Sci. Data">
        <title>Genome assembly of the Korean intertidal mud-creeper Batillaria attramentaria.</title>
        <authorList>
            <person name="Patra A.K."/>
            <person name="Ho P.T."/>
            <person name="Jun S."/>
            <person name="Lee S.J."/>
            <person name="Kim Y."/>
            <person name="Won Y.J."/>
        </authorList>
    </citation>
    <scope>NUCLEOTIDE SEQUENCE [LARGE SCALE GENOMIC DNA]</scope>
    <source>
        <strain evidence="7">Wonlab-2016</strain>
    </source>
</reference>
<feature type="non-terminal residue" evidence="7">
    <location>
        <position position="197"/>
    </location>
</feature>
<evidence type="ECO:0000256" key="6">
    <source>
        <dbReference type="SAM" id="Phobius"/>
    </source>
</evidence>
<accession>A0ABD0L548</accession>
<dbReference type="InterPro" id="IPR036259">
    <property type="entry name" value="MFS_trans_sf"/>
</dbReference>
<gene>
    <name evidence="7" type="ORF">BaRGS_00014190</name>
</gene>
<dbReference type="EMBL" id="JACVVK020000082">
    <property type="protein sequence ID" value="KAK7494537.1"/>
    <property type="molecule type" value="Genomic_DNA"/>
</dbReference>
<feature type="transmembrane region" description="Helical" evidence="6">
    <location>
        <begin position="86"/>
        <end position="111"/>
    </location>
</feature>
<dbReference type="Proteomes" id="UP001519460">
    <property type="component" value="Unassembled WGS sequence"/>
</dbReference>
<evidence type="ECO:0000256" key="1">
    <source>
        <dbReference type="ARBA" id="ARBA00004141"/>
    </source>
</evidence>
<feature type="transmembrane region" description="Helical" evidence="6">
    <location>
        <begin position="162"/>
        <end position="185"/>
    </location>
</feature>
<keyword evidence="5 6" id="KW-0472">Membrane</keyword>
<evidence type="ECO:0000256" key="5">
    <source>
        <dbReference type="ARBA" id="ARBA00023136"/>
    </source>
</evidence>
<name>A0ABD0L548_9CAEN</name>
<feature type="transmembrane region" description="Helical" evidence="6">
    <location>
        <begin position="123"/>
        <end position="141"/>
    </location>
</feature>
<keyword evidence="2" id="KW-0813">Transport</keyword>
<comment type="caution">
    <text evidence="7">The sequence shown here is derived from an EMBL/GenBank/DDBJ whole genome shotgun (WGS) entry which is preliminary data.</text>
</comment>
<dbReference type="GO" id="GO:0016020">
    <property type="term" value="C:membrane"/>
    <property type="evidence" value="ECO:0007669"/>
    <property type="project" value="UniProtKB-SubCell"/>
</dbReference>